<proteinExistence type="predicted"/>
<dbReference type="KEGG" id="lvs:LOKVESSMR4R_02069"/>
<dbReference type="EMBL" id="CP021431">
    <property type="protein sequence ID" value="ARU01378.1"/>
    <property type="molecule type" value="Genomic_DNA"/>
</dbReference>
<evidence type="ECO:0000313" key="1">
    <source>
        <dbReference type="EMBL" id="ARU01378.1"/>
    </source>
</evidence>
<gene>
    <name evidence="1" type="ORF">LOKVESSMR4R_02069</name>
</gene>
<dbReference type="Proteomes" id="UP000195273">
    <property type="component" value="Chromosome"/>
</dbReference>
<reference evidence="1 2" key="1">
    <citation type="submission" date="2017-05" db="EMBL/GenBank/DDBJ databases">
        <title>Genome Sequence of Loktanella vestfoldensis Strain SMR4r Isolated from a Culture of the Diatom Skeletonema marinoi.</title>
        <authorList>
            <person name="Topel M."/>
            <person name="Pinder M.I.M."/>
            <person name="Johansson O.N."/>
            <person name="Kourtchenko O."/>
            <person name="Godhe A."/>
            <person name="Clarke A.K."/>
        </authorList>
    </citation>
    <scope>NUCLEOTIDE SEQUENCE [LARGE SCALE GENOMIC DNA]</scope>
    <source>
        <strain evidence="1 2">SMR4r</strain>
    </source>
</reference>
<dbReference type="STRING" id="1122181.GCA_000382265_02377"/>
<accession>A0A1Y0ED02</accession>
<dbReference type="AlphaFoldDB" id="A0A1Y0ED02"/>
<organism evidence="1 2">
    <name type="scientific">Yoonia vestfoldensis</name>
    <dbReference type="NCBI Taxonomy" id="245188"/>
    <lineage>
        <taxon>Bacteria</taxon>
        <taxon>Pseudomonadati</taxon>
        <taxon>Pseudomonadota</taxon>
        <taxon>Alphaproteobacteria</taxon>
        <taxon>Rhodobacterales</taxon>
        <taxon>Paracoccaceae</taxon>
        <taxon>Yoonia</taxon>
    </lineage>
</organism>
<dbReference type="RefSeq" id="WP_420645887.1">
    <property type="nucleotide sequence ID" value="NZ_CP021431.1"/>
</dbReference>
<evidence type="ECO:0000313" key="2">
    <source>
        <dbReference type="Proteomes" id="UP000195273"/>
    </source>
</evidence>
<protein>
    <submittedName>
        <fullName evidence="1">Uncharacterized protein</fullName>
    </submittedName>
</protein>
<keyword evidence="2" id="KW-1185">Reference proteome</keyword>
<name>A0A1Y0ED02_9RHOB</name>
<sequence>MIAGIGHNSRLSQEPGHSWRKFAWAKARADLLPVLPIEVVRLRVKRAAELGLPYKTYAGIRASNGHDLIGFLFSSNALRVLRDGQAMPADRAARLQTLVNTARHGLAHRPVTPTHLAGLSGIDRAFAAPRFADSWSAMRRDLEGVTAALRQPADRFVLVGDTDFEREWVAAARLAGYVSAEAFFG</sequence>